<dbReference type="InterPro" id="IPR013783">
    <property type="entry name" value="Ig-like_fold"/>
</dbReference>
<dbReference type="PROSITE" id="PS50093">
    <property type="entry name" value="PKD"/>
    <property type="match status" value="1"/>
</dbReference>
<feature type="domain" description="PKD" evidence="2">
    <location>
        <begin position="49"/>
        <end position="105"/>
    </location>
</feature>
<dbReference type="Gene3D" id="2.60.40.10">
    <property type="entry name" value="Immunoglobulins"/>
    <property type="match status" value="1"/>
</dbReference>
<dbReference type="CDD" id="cd00146">
    <property type="entry name" value="PKD"/>
    <property type="match status" value="1"/>
</dbReference>
<feature type="chain" id="PRO_5046367953" evidence="1">
    <location>
        <begin position="19"/>
        <end position="248"/>
    </location>
</feature>
<accession>A0ABY4B8D7</accession>
<keyword evidence="1" id="KW-0732">Signal</keyword>
<dbReference type="InterPro" id="IPR022409">
    <property type="entry name" value="PKD/Chitinase_dom"/>
</dbReference>
<dbReference type="InterPro" id="IPR000601">
    <property type="entry name" value="PKD_dom"/>
</dbReference>
<feature type="signal peptide" evidence="1">
    <location>
        <begin position="1"/>
        <end position="18"/>
    </location>
</feature>
<dbReference type="SMART" id="SM00089">
    <property type="entry name" value="PKD"/>
    <property type="match status" value="1"/>
</dbReference>
<dbReference type="EMBL" id="CP094534">
    <property type="protein sequence ID" value="UOE34562.1"/>
    <property type="molecule type" value="Genomic_DNA"/>
</dbReference>
<dbReference type="PROSITE" id="PS51257">
    <property type="entry name" value="PROKAR_LIPOPROTEIN"/>
    <property type="match status" value="1"/>
</dbReference>
<evidence type="ECO:0000259" key="2">
    <source>
        <dbReference type="PROSITE" id="PS50093"/>
    </source>
</evidence>
<dbReference type="Pfam" id="PF00801">
    <property type="entry name" value="PKD"/>
    <property type="match status" value="1"/>
</dbReference>
<evidence type="ECO:0000313" key="3">
    <source>
        <dbReference type="EMBL" id="UOE34562.1"/>
    </source>
</evidence>
<dbReference type="InterPro" id="IPR035986">
    <property type="entry name" value="PKD_dom_sf"/>
</dbReference>
<reference evidence="3 4" key="1">
    <citation type="submission" date="2022-03" db="EMBL/GenBank/DDBJ databases">
        <title>Hymenobactersp. isolated from the air.</title>
        <authorList>
            <person name="Won M."/>
            <person name="Kwon S.-W."/>
        </authorList>
    </citation>
    <scope>NUCLEOTIDE SEQUENCE [LARGE SCALE GENOMIC DNA]</scope>
    <source>
        <strain evidence="3 4">KACC 22596</strain>
    </source>
</reference>
<keyword evidence="4" id="KW-1185">Reference proteome</keyword>
<proteinExistence type="predicted"/>
<evidence type="ECO:0000256" key="1">
    <source>
        <dbReference type="SAM" id="SignalP"/>
    </source>
</evidence>
<sequence>MKHILSLYGLLICLLATACSKSSDPAPAAAPAFTASRPVVEVDEELQFSNASTNAARYEWAFGDGQTSTQPNPKVRYAQSGTFTVTLTAFNTENKAATQKAVVTVGRRKLSGIRVVRMSFVTPAGQPWDTDGTGPDISFEFRGTSRAGSSVPFTTNVSLGTLYSDLTPASLPLNIDLTRTPVEFPLDGNFTFAMKEYNNAQLLIRTMVGATLLTTAPSADRNAQGSGTYTYESPDGAYQLVFSYITTP</sequence>
<gene>
    <name evidence="3" type="ORF">MTP16_02650</name>
</gene>
<evidence type="ECO:0000313" key="4">
    <source>
        <dbReference type="Proteomes" id="UP000831390"/>
    </source>
</evidence>
<dbReference type="Proteomes" id="UP000831390">
    <property type="component" value="Chromosome"/>
</dbReference>
<dbReference type="RefSeq" id="WP_243515736.1">
    <property type="nucleotide sequence ID" value="NZ_CP094534.1"/>
</dbReference>
<protein>
    <submittedName>
        <fullName evidence="3">PKD domain-containing protein</fullName>
    </submittedName>
</protein>
<organism evidence="3 4">
    <name type="scientific">Hymenobacter monticola</name>
    <dbReference type="NCBI Taxonomy" id="1705399"/>
    <lineage>
        <taxon>Bacteria</taxon>
        <taxon>Pseudomonadati</taxon>
        <taxon>Bacteroidota</taxon>
        <taxon>Cytophagia</taxon>
        <taxon>Cytophagales</taxon>
        <taxon>Hymenobacteraceae</taxon>
        <taxon>Hymenobacter</taxon>
    </lineage>
</organism>
<dbReference type="SUPFAM" id="SSF49299">
    <property type="entry name" value="PKD domain"/>
    <property type="match status" value="1"/>
</dbReference>
<name>A0ABY4B8D7_9BACT</name>